<gene>
    <name evidence="5" type="ORF">RJ41_06505</name>
</gene>
<protein>
    <submittedName>
        <fullName evidence="5">Exo-poly-alpha-D-galacturonosidase</fullName>
    </submittedName>
</protein>
<comment type="similarity">
    <text evidence="1 4">Belongs to the glycosyl hydrolase 28 family.</text>
</comment>
<comment type="caution">
    <text evidence="5">The sequence shown here is derived from an EMBL/GenBank/DDBJ whole genome shotgun (WGS) entry which is preliminary data.</text>
</comment>
<evidence type="ECO:0000313" key="5">
    <source>
        <dbReference type="EMBL" id="KHT54179.1"/>
    </source>
</evidence>
<dbReference type="AlphaFoldDB" id="A0A0B3Y9E1"/>
<dbReference type="InterPro" id="IPR000743">
    <property type="entry name" value="Glyco_hydro_28"/>
</dbReference>
<keyword evidence="2 4" id="KW-0378">Hydrolase</keyword>
<proteinExistence type="inferred from homology"/>
<dbReference type="InterPro" id="IPR012334">
    <property type="entry name" value="Pectin_lyas_fold"/>
</dbReference>
<dbReference type="InterPro" id="IPR011050">
    <property type="entry name" value="Pectin_lyase_fold/virulence"/>
</dbReference>
<dbReference type="RefSeq" id="WP_039218446.1">
    <property type="nucleotide sequence ID" value="NZ_JWLW01000012.1"/>
</dbReference>
<name>A0A0B3Y9E1_9ALTE</name>
<evidence type="ECO:0000313" key="6">
    <source>
        <dbReference type="Proteomes" id="UP000031197"/>
    </source>
</evidence>
<evidence type="ECO:0000256" key="3">
    <source>
        <dbReference type="ARBA" id="ARBA00023295"/>
    </source>
</evidence>
<evidence type="ECO:0000256" key="4">
    <source>
        <dbReference type="RuleBase" id="RU361169"/>
    </source>
</evidence>
<dbReference type="PANTHER" id="PTHR31339:SF9">
    <property type="entry name" value="PLASMIN AND FIBRONECTIN-BINDING PROTEIN A"/>
    <property type="match status" value="1"/>
</dbReference>
<reference evidence="5 6" key="1">
    <citation type="submission" date="2014-12" db="EMBL/GenBank/DDBJ databases">
        <title>Genome sequencing of Alteromonas marina AD001.</title>
        <authorList>
            <person name="Adrian T.G.S."/>
            <person name="Chan K.G."/>
        </authorList>
    </citation>
    <scope>NUCLEOTIDE SEQUENCE [LARGE SCALE GENOMIC DNA]</scope>
    <source>
        <strain evidence="5 6">AD001</strain>
    </source>
</reference>
<keyword evidence="3 4" id="KW-0326">Glycosidase</keyword>
<dbReference type="GO" id="GO:0005975">
    <property type="term" value="P:carbohydrate metabolic process"/>
    <property type="evidence" value="ECO:0007669"/>
    <property type="project" value="InterPro"/>
</dbReference>
<evidence type="ECO:0000256" key="2">
    <source>
        <dbReference type="ARBA" id="ARBA00022801"/>
    </source>
</evidence>
<dbReference type="Proteomes" id="UP000031197">
    <property type="component" value="Unassembled WGS sequence"/>
</dbReference>
<dbReference type="Pfam" id="PF00295">
    <property type="entry name" value="Glyco_hydro_28"/>
    <property type="match status" value="1"/>
</dbReference>
<dbReference type="GO" id="GO:0004650">
    <property type="term" value="F:polygalacturonase activity"/>
    <property type="evidence" value="ECO:0007669"/>
    <property type="project" value="InterPro"/>
</dbReference>
<dbReference type="EMBL" id="JWLW01000012">
    <property type="protein sequence ID" value="KHT54179.1"/>
    <property type="molecule type" value="Genomic_DNA"/>
</dbReference>
<dbReference type="SUPFAM" id="SSF51126">
    <property type="entry name" value="Pectin lyase-like"/>
    <property type="match status" value="1"/>
</dbReference>
<keyword evidence="6" id="KW-1185">Reference proteome</keyword>
<organism evidence="5 6">
    <name type="scientific">Alteromonas marina</name>
    <dbReference type="NCBI Taxonomy" id="203795"/>
    <lineage>
        <taxon>Bacteria</taxon>
        <taxon>Pseudomonadati</taxon>
        <taxon>Pseudomonadota</taxon>
        <taxon>Gammaproteobacteria</taxon>
        <taxon>Alteromonadales</taxon>
        <taxon>Alteromonadaceae</taxon>
        <taxon>Alteromonas/Salinimonas group</taxon>
        <taxon>Alteromonas</taxon>
    </lineage>
</organism>
<dbReference type="PANTHER" id="PTHR31339">
    <property type="entry name" value="PECTIN LYASE-RELATED"/>
    <property type="match status" value="1"/>
</dbReference>
<evidence type="ECO:0000256" key="1">
    <source>
        <dbReference type="ARBA" id="ARBA00008834"/>
    </source>
</evidence>
<dbReference type="Gene3D" id="2.160.20.10">
    <property type="entry name" value="Single-stranded right-handed beta-helix, Pectin lyase-like"/>
    <property type="match status" value="1"/>
</dbReference>
<dbReference type="InterPro" id="IPR051801">
    <property type="entry name" value="GH28_Enzymes"/>
</dbReference>
<accession>A0A0B3Y9E1</accession>
<sequence length="476" mass="53086">MLRFIPDVDRSMSSYPSRFTHRRALGWGAFIVTLLTCSYVSASTDEDWKIAEQIVNQIQLPTIPNEKFVVDVSDTSLSAARAPIQRVIDMASASGGGIVVVPKGTWQVDGPIRLKSKVNLHLEEGATLLFSGDPSHYLPVVKTRWEGTEVFTYSPLIYALNVEDVAITGKGTIDGNAQSAFIGWYEKQNTDMHALRKMGFDGVPVEKRQFGEGHYLRPPLIQFFHAKRVLLEDYTALNSPFWVNHLVYTSHATVRRVKVESHLYNNDGLDIESSQFVLAEDNHFRTGDDGIVIKSGRDADGRNLGIPSTDIVARNNDLGGEDGIGLGSEMSGGIKRVFFENNVLHEGDSAYRFKSNLDRGGRVEMVRIRGSKVASFKHLFWFQLNYPSNLHGNFPATYTDIIIEDLTVENVGTVLEIHAPDAVPVLNVKFKDIKIKEAEEILILENADDISFENVTIGEQVWNGTFSSLHIESVTR</sequence>
<dbReference type="OrthoDB" id="9795222at2"/>